<dbReference type="InterPro" id="IPR035892">
    <property type="entry name" value="C2_domain_sf"/>
</dbReference>
<dbReference type="GO" id="GO:0005085">
    <property type="term" value="F:guanyl-nucleotide exchange factor activity"/>
    <property type="evidence" value="ECO:0007669"/>
    <property type="project" value="InterPro"/>
</dbReference>
<protein>
    <recommendedName>
        <fullName evidence="2">C2 DOCK-type domain-containing protein</fullName>
    </recommendedName>
</protein>
<organism evidence="3 4">
    <name type="scientific">Drosophila navojoa</name>
    <name type="common">Fruit fly</name>
    <dbReference type="NCBI Taxonomy" id="7232"/>
    <lineage>
        <taxon>Eukaryota</taxon>
        <taxon>Metazoa</taxon>
        <taxon>Ecdysozoa</taxon>
        <taxon>Arthropoda</taxon>
        <taxon>Hexapoda</taxon>
        <taxon>Insecta</taxon>
        <taxon>Pterygota</taxon>
        <taxon>Neoptera</taxon>
        <taxon>Endopterygota</taxon>
        <taxon>Diptera</taxon>
        <taxon>Brachycera</taxon>
        <taxon>Muscomorpha</taxon>
        <taxon>Ephydroidea</taxon>
        <taxon>Drosophilidae</taxon>
        <taxon>Drosophila</taxon>
    </lineage>
</organism>
<dbReference type="Pfam" id="PF14429">
    <property type="entry name" value="DOCK-C2"/>
    <property type="match status" value="1"/>
</dbReference>
<evidence type="ECO:0000313" key="3">
    <source>
        <dbReference type="EMBL" id="TDG46665.1"/>
    </source>
</evidence>
<dbReference type="STRING" id="7232.A0A484BFV2"/>
<dbReference type="InterPro" id="IPR026791">
    <property type="entry name" value="DOCK"/>
</dbReference>
<comment type="caution">
    <text evidence="3">The sequence shown here is derived from an EMBL/GenBank/DDBJ whole genome shotgun (WGS) entry which is preliminary data.</text>
</comment>
<sequence>MSKQPAADVRKNISVHMQSKTTSCTSMCSSTLSLTEPLDYEEFLIQHMNTINRDPLKHILDFPQGDVSVKTIPRKIRTVDHILPNENIYRNLLFVFPKELNFSSRAGSARNIAIRIQLMSGETQADAVNAIFGKSSSLILQIYKVKHIRVQS</sequence>
<dbReference type="OrthoDB" id="47328at2759"/>
<dbReference type="PROSITE" id="PS51650">
    <property type="entry name" value="C2_DOCK"/>
    <property type="match status" value="1"/>
</dbReference>
<dbReference type="AlphaFoldDB" id="A0A484BFV2"/>
<dbReference type="InterPro" id="IPR027007">
    <property type="entry name" value="C2_DOCK-type_domain"/>
</dbReference>
<dbReference type="InterPro" id="IPR021816">
    <property type="entry name" value="DOCK_C/D_N"/>
</dbReference>
<evidence type="ECO:0000259" key="2">
    <source>
        <dbReference type="PROSITE" id="PS51650"/>
    </source>
</evidence>
<comment type="similarity">
    <text evidence="1">Belongs to the DOCK family.</text>
</comment>
<evidence type="ECO:0000256" key="1">
    <source>
        <dbReference type="PROSITE-ProRule" id="PRU00983"/>
    </source>
</evidence>
<name>A0A484BFV2_DRONA</name>
<dbReference type="EMBL" id="LSRL02000054">
    <property type="protein sequence ID" value="TDG46665.1"/>
    <property type="molecule type" value="Genomic_DNA"/>
</dbReference>
<dbReference type="Pfam" id="PF11878">
    <property type="entry name" value="DOCK_C-D_N"/>
    <property type="match status" value="1"/>
</dbReference>
<gene>
    <name evidence="3" type="ORF">AWZ03_006845</name>
</gene>
<dbReference type="Gene3D" id="2.60.40.150">
    <property type="entry name" value="C2 domain"/>
    <property type="match status" value="1"/>
</dbReference>
<dbReference type="Proteomes" id="UP000295192">
    <property type="component" value="Unassembled WGS sequence"/>
</dbReference>
<keyword evidence="4" id="KW-1185">Reference proteome</keyword>
<feature type="domain" description="C2 DOCK-type" evidence="2">
    <location>
        <begin position="90"/>
        <end position="152"/>
    </location>
</feature>
<dbReference type="PANTHER" id="PTHR23317">
    <property type="entry name" value="DEDICATOR OF CYTOKINESIS DOCK"/>
    <property type="match status" value="1"/>
</dbReference>
<dbReference type="PANTHER" id="PTHR23317:SF76">
    <property type="entry name" value="LD20667P"/>
    <property type="match status" value="1"/>
</dbReference>
<evidence type="ECO:0000313" key="4">
    <source>
        <dbReference type="Proteomes" id="UP000295192"/>
    </source>
</evidence>
<proteinExistence type="inferred from homology"/>
<dbReference type="GO" id="GO:0007264">
    <property type="term" value="P:small GTPase-mediated signal transduction"/>
    <property type="evidence" value="ECO:0007669"/>
    <property type="project" value="InterPro"/>
</dbReference>
<reference evidence="3 4" key="1">
    <citation type="journal article" date="2019" name="J. Hered.">
        <title>An Improved Genome Assembly for Drosophila navojoa, the Basal Species in the mojavensis Cluster.</title>
        <authorList>
            <person name="Vanderlinde T."/>
            <person name="Dupim E.G."/>
            <person name="Nazario-Yepiz N.O."/>
            <person name="Carvalho A.B."/>
        </authorList>
    </citation>
    <scope>NUCLEOTIDE SEQUENCE [LARGE SCALE GENOMIC DNA]</scope>
    <source>
        <strain evidence="3">Navoj_Jal97</strain>
        <tissue evidence="3">Whole organism</tissue>
    </source>
</reference>
<accession>A0A484BFV2</accession>